<comment type="caution">
    <text evidence="6">The sequence shown here is derived from an EMBL/GenBank/DDBJ whole genome shotgun (WGS) entry which is preliminary data.</text>
</comment>
<keyword evidence="4 5" id="KW-0472">Membrane</keyword>
<organism evidence="6 7">
    <name type="scientific">Pontibacter toksunensis</name>
    <dbReference type="NCBI Taxonomy" id="1332631"/>
    <lineage>
        <taxon>Bacteria</taxon>
        <taxon>Pseudomonadati</taxon>
        <taxon>Bacteroidota</taxon>
        <taxon>Cytophagia</taxon>
        <taxon>Cytophagales</taxon>
        <taxon>Hymenobacteraceae</taxon>
        <taxon>Pontibacter</taxon>
    </lineage>
</organism>
<proteinExistence type="inferred from homology"/>
<evidence type="ECO:0000313" key="6">
    <source>
        <dbReference type="EMBL" id="MFD2999892.1"/>
    </source>
</evidence>
<dbReference type="HAMAP" id="MF_00902">
    <property type="entry name" value="TatC"/>
    <property type="match status" value="1"/>
</dbReference>
<keyword evidence="5" id="KW-1003">Cell membrane</keyword>
<name>A0ABW6BSH1_9BACT</name>
<keyword evidence="5" id="KW-0813">Transport</keyword>
<dbReference type="PRINTS" id="PR01840">
    <property type="entry name" value="TATCFAMILY"/>
</dbReference>
<dbReference type="Pfam" id="PF00902">
    <property type="entry name" value="TatC"/>
    <property type="match status" value="1"/>
</dbReference>
<comment type="subunit">
    <text evidence="5">Forms a complex with TatA.</text>
</comment>
<keyword evidence="5" id="KW-0653">Protein transport</keyword>
<evidence type="ECO:0000256" key="5">
    <source>
        <dbReference type="HAMAP-Rule" id="MF_00902"/>
    </source>
</evidence>
<dbReference type="NCBIfam" id="TIGR00945">
    <property type="entry name" value="tatC"/>
    <property type="match status" value="1"/>
</dbReference>
<keyword evidence="3 5" id="KW-1133">Transmembrane helix</keyword>
<protein>
    <recommendedName>
        <fullName evidence="5">Sec-independent protein translocase protein TatC</fullName>
    </recommendedName>
</protein>
<feature type="transmembrane region" description="Helical" evidence="5">
    <location>
        <begin position="102"/>
        <end position="123"/>
    </location>
</feature>
<feature type="transmembrane region" description="Helical" evidence="5">
    <location>
        <begin position="144"/>
        <end position="168"/>
    </location>
</feature>
<evidence type="ECO:0000313" key="7">
    <source>
        <dbReference type="Proteomes" id="UP001597641"/>
    </source>
</evidence>
<dbReference type="RefSeq" id="WP_377482551.1">
    <property type="nucleotide sequence ID" value="NZ_JBHUOX010000003.1"/>
</dbReference>
<evidence type="ECO:0000256" key="2">
    <source>
        <dbReference type="ARBA" id="ARBA00022692"/>
    </source>
</evidence>
<comment type="similarity">
    <text evidence="5">Belongs to the TatC family.</text>
</comment>
<dbReference type="Proteomes" id="UP001597641">
    <property type="component" value="Unassembled WGS sequence"/>
</dbReference>
<dbReference type="InterPro" id="IPR002033">
    <property type="entry name" value="TatC"/>
</dbReference>
<keyword evidence="2 5" id="KW-0812">Transmembrane</keyword>
<evidence type="ECO:0000256" key="1">
    <source>
        <dbReference type="ARBA" id="ARBA00004141"/>
    </source>
</evidence>
<dbReference type="EMBL" id="JBHUOX010000003">
    <property type="protein sequence ID" value="MFD2999892.1"/>
    <property type="molecule type" value="Genomic_DNA"/>
</dbReference>
<sequence>MDQPQIGEEQLGEEQPQEMSFVDHLEELRWHLIRALASILVFGTIAFLAKSFVFHDIILAPSRTDFLSYRVMCEVGQKIGSDVLCIKEMGFTIQSRQMSGQFTMHLLVSVILGLACAFPYAFWEIWRFVKPGLYPQEQKNSQGAVFFVSILFAMGLLFGYYVVSPISINFLAGYQVDPTIINEFDLSSYISTLTTLCLACAFMFEMPVIVFFLTKAGLITAETMKLYRRHAFVVILIVGAIITPPDVISQLLISMPLMLLYEVSINISQSIRKRDLKKLNENNTI</sequence>
<comment type="function">
    <text evidence="5">Part of the twin-arginine translocation (Tat) system that transports large folded proteins containing a characteristic twin-arginine motif in their signal peptide across membranes.</text>
</comment>
<comment type="subcellular location">
    <subcellularLocation>
        <location evidence="5">Cell membrane</location>
        <topology evidence="5">Multi-pass membrane protein</topology>
    </subcellularLocation>
    <subcellularLocation>
        <location evidence="1">Membrane</location>
        <topology evidence="1">Multi-pass membrane protein</topology>
    </subcellularLocation>
</comment>
<gene>
    <name evidence="5 6" type="primary">tatC</name>
    <name evidence="6" type="ORF">ACFS7Z_05945</name>
</gene>
<keyword evidence="7" id="KW-1185">Reference proteome</keyword>
<feature type="transmembrane region" description="Helical" evidence="5">
    <location>
        <begin position="188"/>
        <end position="214"/>
    </location>
</feature>
<dbReference type="PANTHER" id="PTHR30371">
    <property type="entry name" value="SEC-INDEPENDENT PROTEIN TRANSLOCASE PROTEIN TATC"/>
    <property type="match status" value="1"/>
</dbReference>
<evidence type="ECO:0000256" key="3">
    <source>
        <dbReference type="ARBA" id="ARBA00022989"/>
    </source>
</evidence>
<feature type="transmembrane region" description="Helical" evidence="5">
    <location>
        <begin position="32"/>
        <end position="53"/>
    </location>
</feature>
<dbReference type="PANTHER" id="PTHR30371:SF0">
    <property type="entry name" value="SEC-INDEPENDENT PROTEIN TRANSLOCASE PROTEIN TATC, CHLOROPLASTIC-RELATED"/>
    <property type="match status" value="1"/>
</dbReference>
<keyword evidence="5" id="KW-0811">Translocation</keyword>
<accession>A0ABW6BSH1</accession>
<evidence type="ECO:0000256" key="4">
    <source>
        <dbReference type="ARBA" id="ARBA00023136"/>
    </source>
</evidence>
<comment type="caution">
    <text evidence="5">Lacks conserved residue(s) required for the propagation of feature annotation.</text>
</comment>
<reference evidence="7" key="1">
    <citation type="journal article" date="2019" name="Int. J. Syst. Evol. Microbiol.">
        <title>The Global Catalogue of Microorganisms (GCM) 10K type strain sequencing project: providing services to taxonomists for standard genome sequencing and annotation.</title>
        <authorList>
            <consortium name="The Broad Institute Genomics Platform"/>
            <consortium name="The Broad Institute Genome Sequencing Center for Infectious Disease"/>
            <person name="Wu L."/>
            <person name="Ma J."/>
        </authorList>
    </citation>
    <scope>NUCLEOTIDE SEQUENCE [LARGE SCALE GENOMIC DNA]</scope>
    <source>
        <strain evidence="7">KCTC 23984</strain>
    </source>
</reference>